<evidence type="ECO:0000313" key="3">
    <source>
        <dbReference type="Proteomes" id="UP000178486"/>
    </source>
</evidence>
<evidence type="ECO:0000259" key="1">
    <source>
        <dbReference type="PROSITE" id="PS50234"/>
    </source>
</evidence>
<dbReference type="Pfam" id="PF00092">
    <property type="entry name" value="VWA"/>
    <property type="match status" value="1"/>
</dbReference>
<dbReference type="EMBL" id="MGAU01000036">
    <property type="protein sequence ID" value="OGK54246.1"/>
    <property type="molecule type" value="Genomic_DNA"/>
</dbReference>
<dbReference type="InterPro" id="IPR002035">
    <property type="entry name" value="VWF_A"/>
</dbReference>
<dbReference type="Proteomes" id="UP000178486">
    <property type="component" value="Unassembled WGS sequence"/>
</dbReference>
<dbReference type="AlphaFoldDB" id="A0A1F7JF70"/>
<dbReference type="SUPFAM" id="SSF53300">
    <property type="entry name" value="vWA-like"/>
    <property type="match status" value="1"/>
</dbReference>
<evidence type="ECO:0000313" key="2">
    <source>
        <dbReference type="EMBL" id="OGK54246.1"/>
    </source>
</evidence>
<dbReference type="PROSITE" id="PS50234">
    <property type="entry name" value="VWFA"/>
    <property type="match status" value="1"/>
</dbReference>
<dbReference type="InterPro" id="IPR036465">
    <property type="entry name" value="vWFA_dom_sf"/>
</dbReference>
<sequence>MPLLAAAIVALSAISTFGDIWVLEKPLDQRTIPFLNIRTSSSPCSVSDTHLYTDSARSLQLGSFPCVSPAPSAAPSPTVSVEPPACPAADIVIVLDRSTRIGNKDFTEAREEAAMFVQNVRMVSGKEPSVHIGVVSYGASLWPPMYGVAFPIGIAPYAGPPSDPANIDQPLTTSYGLVGSSLLDMAPGDHAACTACGLYLSRAELERSVRSKDPSVRRMVILVSHGDASSVWDGTNDEEAAALQARAEQETLRSLSYELHTPSSSDGADWNIFFDDLYTDVCPVDVQQSVPVSVPFSEPTPYLVP</sequence>
<dbReference type="Gene3D" id="3.40.50.410">
    <property type="entry name" value="von Willebrand factor, type A domain"/>
    <property type="match status" value="1"/>
</dbReference>
<proteinExistence type="predicted"/>
<reference evidence="2 3" key="1">
    <citation type="journal article" date="2016" name="Nat. Commun.">
        <title>Thousands of microbial genomes shed light on interconnected biogeochemical processes in an aquifer system.</title>
        <authorList>
            <person name="Anantharaman K."/>
            <person name="Brown C.T."/>
            <person name="Hug L.A."/>
            <person name="Sharon I."/>
            <person name="Castelle C.J."/>
            <person name="Probst A.J."/>
            <person name="Thomas B.C."/>
            <person name="Singh A."/>
            <person name="Wilkins M.J."/>
            <person name="Karaoz U."/>
            <person name="Brodie E.L."/>
            <person name="Williams K.H."/>
            <person name="Hubbard S.S."/>
            <person name="Banfield J.F."/>
        </authorList>
    </citation>
    <scope>NUCLEOTIDE SEQUENCE [LARGE SCALE GENOMIC DNA]</scope>
</reference>
<accession>A0A1F7JF70</accession>
<gene>
    <name evidence="2" type="ORF">A3B56_03470</name>
</gene>
<comment type="caution">
    <text evidence="2">The sequence shown here is derived from an EMBL/GenBank/DDBJ whole genome shotgun (WGS) entry which is preliminary data.</text>
</comment>
<name>A0A1F7JF70_9BACT</name>
<feature type="domain" description="VWFA" evidence="1">
    <location>
        <begin position="90"/>
        <end position="257"/>
    </location>
</feature>
<protein>
    <recommendedName>
        <fullName evidence="1">VWFA domain-containing protein</fullName>
    </recommendedName>
</protein>
<organism evidence="2 3">
    <name type="scientific">Candidatus Roizmanbacteria bacterium RIFCSPLOWO2_01_FULL_45_11</name>
    <dbReference type="NCBI Taxonomy" id="1802070"/>
    <lineage>
        <taxon>Bacteria</taxon>
        <taxon>Candidatus Roizmaniibacteriota</taxon>
    </lineage>
</organism>